<feature type="chain" id="PRO_5040124859" evidence="1">
    <location>
        <begin position="24"/>
        <end position="196"/>
    </location>
</feature>
<evidence type="ECO:0000256" key="1">
    <source>
        <dbReference type="SAM" id="SignalP"/>
    </source>
</evidence>
<name>A0A9N9FFB5_9GLOM</name>
<gene>
    <name evidence="2" type="ORF">PBRASI_LOCUS4148</name>
</gene>
<reference evidence="2" key="1">
    <citation type="submission" date="2021-06" db="EMBL/GenBank/DDBJ databases">
        <authorList>
            <person name="Kallberg Y."/>
            <person name="Tangrot J."/>
            <person name="Rosling A."/>
        </authorList>
    </citation>
    <scope>NUCLEOTIDE SEQUENCE</scope>
    <source>
        <strain evidence="2">BR232B</strain>
    </source>
</reference>
<dbReference type="OrthoDB" id="2330249at2759"/>
<dbReference type="PROSITE" id="PS51257">
    <property type="entry name" value="PROKAR_LIPOPROTEIN"/>
    <property type="match status" value="1"/>
</dbReference>
<feature type="signal peptide" evidence="1">
    <location>
        <begin position="1"/>
        <end position="23"/>
    </location>
</feature>
<dbReference type="EMBL" id="CAJVPI010000412">
    <property type="protein sequence ID" value="CAG8531785.1"/>
    <property type="molecule type" value="Genomic_DNA"/>
</dbReference>
<sequence length="196" mass="21328">MRTQYFVFFSLVILFNLAPLVFSCQVGDEYDYECYLGYVCSSAPSTYGQCIYGCHHDSDCQFDTTDTQNQKCDTSLTTWSCTCGNYTVCPGDGQCYEGHCILGSFTDVATCDHPTLKVYFDGICKWAVKKAALLNNPTVKIVAESCALAAWFYLPARLVGIACGAIASYIVAASTGTNYAAEETCANAWSSVCGFL</sequence>
<accession>A0A9N9FFB5</accession>
<evidence type="ECO:0000313" key="3">
    <source>
        <dbReference type="Proteomes" id="UP000789739"/>
    </source>
</evidence>
<keyword evidence="3" id="KW-1185">Reference proteome</keyword>
<evidence type="ECO:0000313" key="2">
    <source>
        <dbReference type="EMBL" id="CAG8531785.1"/>
    </source>
</evidence>
<dbReference type="AlphaFoldDB" id="A0A9N9FFB5"/>
<proteinExistence type="predicted"/>
<dbReference type="Proteomes" id="UP000789739">
    <property type="component" value="Unassembled WGS sequence"/>
</dbReference>
<keyword evidence="1" id="KW-0732">Signal</keyword>
<protein>
    <submittedName>
        <fullName evidence="2">7347_t:CDS:1</fullName>
    </submittedName>
</protein>
<comment type="caution">
    <text evidence="2">The sequence shown here is derived from an EMBL/GenBank/DDBJ whole genome shotgun (WGS) entry which is preliminary data.</text>
</comment>
<organism evidence="2 3">
    <name type="scientific">Paraglomus brasilianum</name>
    <dbReference type="NCBI Taxonomy" id="144538"/>
    <lineage>
        <taxon>Eukaryota</taxon>
        <taxon>Fungi</taxon>
        <taxon>Fungi incertae sedis</taxon>
        <taxon>Mucoromycota</taxon>
        <taxon>Glomeromycotina</taxon>
        <taxon>Glomeromycetes</taxon>
        <taxon>Paraglomerales</taxon>
        <taxon>Paraglomeraceae</taxon>
        <taxon>Paraglomus</taxon>
    </lineage>
</organism>